<dbReference type="Pfam" id="PF16363">
    <property type="entry name" value="GDP_Man_Dehyd"/>
    <property type="match status" value="1"/>
</dbReference>
<organism evidence="3 4">
    <name type="scientific">Paractinoplanes ferrugineus</name>
    <dbReference type="NCBI Taxonomy" id="113564"/>
    <lineage>
        <taxon>Bacteria</taxon>
        <taxon>Bacillati</taxon>
        <taxon>Actinomycetota</taxon>
        <taxon>Actinomycetes</taxon>
        <taxon>Micromonosporales</taxon>
        <taxon>Micromonosporaceae</taxon>
        <taxon>Paractinoplanes</taxon>
    </lineage>
</organism>
<evidence type="ECO:0000313" key="3">
    <source>
        <dbReference type="EMBL" id="GIE11200.1"/>
    </source>
</evidence>
<protein>
    <submittedName>
        <fullName evidence="3">dTDP-glucose 4,6-dehydratase</fullName>
    </submittedName>
</protein>
<feature type="region of interest" description="Disordered" evidence="1">
    <location>
        <begin position="249"/>
        <end position="271"/>
    </location>
</feature>
<gene>
    <name evidence="3" type="primary">rfbB</name>
    <name evidence="3" type="ORF">Afe05nite_30400</name>
</gene>
<reference evidence="3" key="1">
    <citation type="submission" date="2021-01" db="EMBL/GenBank/DDBJ databases">
        <title>Whole genome shotgun sequence of Actinoplanes ferrugineus NBRC 15555.</title>
        <authorList>
            <person name="Komaki H."/>
            <person name="Tamura T."/>
        </authorList>
    </citation>
    <scope>NUCLEOTIDE SEQUENCE</scope>
    <source>
        <strain evidence="3">NBRC 15555</strain>
    </source>
</reference>
<dbReference type="InterPro" id="IPR016040">
    <property type="entry name" value="NAD(P)-bd_dom"/>
</dbReference>
<keyword evidence="4" id="KW-1185">Reference proteome</keyword>
<feature type="compositionally biased region" description="Low complexity" evidence="1">
    <location>
        <begin position="251"/>
        <end position="263"/>
    </location>
</feature>
<evidence type="ECO:0000259" key="2">
    <source>
        <dbReference type="Pfam" id="PF16363"/>
    </source>
</evidence>
<name>A0A919IYJ8_9ACTN</name>
<dbReference type="AlphaFoldDB" id="A0A919IYJ8"/>
<dbReference type="PANTHER" id="PTHR43000">
    <property type="entry name" value="DTDP-D-GLUCOSE 4,6-DEHYDRATASE-RELATED"/>
    <property type="match status" value="1"/>
</dbReference>
<dbReference type="SUPFAM" id="SSF51735">
    <property type="entry name" value="NAD(P)-binding Rossmann-fold domains"/>
    <property type="match status" value="1"/>
</dbReference>
<evidence type="ECO:0000256" key="1">
    <source>
        <dbReference type="SAM" id="MobiDB-lite"/>
    </source>
</evidence>
<dbReference type="Gene3D" id="3.90.25.10">
    <property type="entry name" value="UDP-galactose 4-epimerase, domain 1"/>
    <property type="match status" value="1"/>
</dbReference>
<dbReference type="InterPro" id="IPR036291">
    <property type="entry name" value="NAD(P)-bd_dom_sf"/>
</dbReference>
<comment type="caution">
    <text evidence="3">The sequence shown here is derived from an EMBL/GenBank/DDBJ whole genome shotgun (WGS) entry which is preliminary data.</text>
</comment>
<evidence type="ECO:0000313" key="4">
    <source>
        <dbReference type="Proteomes" id="UP000598174"/>
    </source>
</evidence>
<dbReference type="EMBL" id="BOMM01000024">
    <property type="protein sequence ID" value="GIE11200.1"/>
    <property type="molecule type" value="Genomic_DNA"/>
</dbReference>
<feature type="domain" description="NAD(P)-binding" evidence="2">
    <location>
        <begin position="4"/>
        <end position="297"/>
    </location>
</feature>
<dbReference type="Proteomes" id="UP000598174">
    <property type="component" value="Unassembled WGS sequence"/>
</dbReference>
<dbReference type="RefSeq" id="WP_203817750.1">
    <property type="nucleotide sequence ID" value="NZ_BAAABP010000028.1"/>
</dbReference>
<accession>A0A919IYJ8</accession>
<dbReference type="Gene3D" id="3.40.50.720">
    <property type="entry name" value="NAD(P)-binding Rossmann-like Domain"/>
    <property type="match status" value="1"/>
</dbReference>
<sequence length="315" mass="33823">MNLLVTGGAGFIGSHFVRAVLADRLPGLAGASVTVLDKMTYAGNFANLGSVVENDRLDFVPADTTDAPVVDAAFRGHDAVVHFSAVGHPADVTGIKVLLEARRHHVSRFLHVSTSDVYGSIDTGAWTERSPLAPSTPRAAAKAGADLMALAFHRAHGLPVVVTRGSDTYGAFQHPARTVPRLVTSLLDGRPATLRDGGTRVRDRLHVADHCRGLALALTDGRPGEVYHVAGSVELAERDLVELIRTELGLDPSGPDSPAPAAGFPRAGDHRRALDDDKIRQELGWRPRVEFTTGLASTIAWYRDNPTWWRPLLPD</sequence>
<proteinExistence type="predicted"/>